<proteinExistence type="predicted"/>
<dbReference type="EMBL" id="OD003700">
    <property type="protein sequence ID" value="CAD7408414.1"/>
    <property type="molecule type" value="Genomic_DNA"/>
</dbReference>
<name>A0A7R9H702_TIMPO</name>
<feature type="compositionally biased region" description="Gly residues" evidence="1">
    <location>
        <begin position="152"/>
        <end position="165"/>
    </location>
</feature>
<feature type="region of interest" description="Disordered" evidence="1">
    <location>
        <begin position="85"/>
        <end position="105"/>
    </location>
</feature>
<gene>
    <name evidence="2" type="ORF">TPSB3V08_LOCUS6354</name>
</gene>
<sequence length="165" mass="17544">MVPRQLPKDLNGAHSGEGEECSQDKSSAGASIKEHIGTILLNSKVTLLTYSLTLYAGIKYGSNLDLPVLSSRAQHDKCVSQLRHRGGELGKPFRKNHSSSPDRDSNLNFSVLGSLAYHETSSLAIYATEMVVDKEMLAPTGARTVPGTIRSGSGGTPSGAGYRGR</sequence>
<feature type="region of interest" description="Disordered" evidence="1">
    <location>
        <begin position="143"/>
        <end position="165"/>
    </location>
</feature>
<evidence type="ECO:0000256" key="1">
    <source>
        <dbReference type="SAM" id="MobiDB-lite"/>
    </source>
</evidence>
<dbReference type="AlphaFoldDB" id="A0A7R9H702"/>
<protein>
    <submittedName>
        <fullName evidence="2">Uncharacterized protein</fullName>
    </submittedName>
</protein>
<accession>A0A7R9H702</accession>
<feature type="region of interest" description="Disordered" evidence="1">
    <location>
        <begin position="1"/>
        <end position="26"/>
    </location>
</feature>
<organism evidence="2">
    <name type="scientific">Timema poppense</name>
    <name type="common">Walking stick</name>
    <dbReference type="NCBI Taxonomy" id="170557"/>
    <lineage>
        <taxon>Eukaryota</taxon>
        <taxon>Metazoa</taxon>
        <taxon>Ecdysozoa</taxon>
        <taxon>Arthropoda</taxon>
        <taxon>Hexapoda</taxon>
        <taxon>Insecta</taxon>
        <taxon>Pterygota</taxon>
        <taxon>Neoptera</taxon>
        <taxon>Polyneoptera</taxon>
        <taxon>Phasmatodea</taxon>
        <taxon>Timematodea</taxon>
        <taxon>Timematoidea</taxon>
        <taxon>Timematidae</taxon>
        <taxon>Timema</taxon>
    </lineage>
</organism>
<evidence type="ECO:0000313" key="2">
    <source>
        <dbReference type="EMBL" id="CAD7408414.1"/>
    </source>
</evidence>
<reference evidence="2" key="1">
    <citation type="submission" date="2020-11" db="EMBL/GenBank/DDBJ databases">
        <authorList>
            <person name="Tran Van P."/>
        </authorList>
    </citation>
    <scope>NUCLEOTIDE SEQUENCE</scope>
</reference>